<gene>
    <name evidence="1" type="ORF">L2E82_08680</name>
</gene>
<reference evidence="1 2" key="2">
    <citation type="journal article" date="2022" name="Mol. Ecol. Resour.">
        <title>The genomes of chicory, endive, great burdock and yacon provide insights into Asteraceae paleo-polyploidization history and plant inulin production.</title>
        <authorList>
            <person name="Fan W."/>
            <person name="Wang S."/>
            <person name="Wang H."/>
            <person name="Wang A."/>
            <person name="Jiang F."/>
            <person name="Liu H."/>
            <person name="Zhao H."/>
            <person name="Xu D."/>
            <person name="Zhang Y."/>
        </authorList>
    </citation>
    <scope>NUCLEOTIDE SEQUENCE [LARGE SCALE GENOMIC DNA]</scope>
    <source>
        <strain evidence="2">cv. Punajuju</strain>
        <tissue evidence="1">Leaves</tissue>
    </source>
</reference>
<sequence>MDEDHDELKFACKLCDKRYPSGKSLGGHMRSHVIRAPVATISAESDDKFDPMKKLSTSIINGNGNGNVNGNGNENMNSISYGLRENPKKSWRAVGSSSSSLPFRNEKVCKQCGKRFQSSKALCGHMAFHSDKDRNSKDYDHSWTSENLDSDDDKLISDSLSDTEENELQDPIFVTRSKSKRYKKIVVKQSSFLTDSNNSNYNYGSSSISEVHEHEQEEVAMCLMMLSKDSTNWAGVNSIMESSSNNSVVRWNGIKKVESDITVEELLRNGDQHKKSKGVNGFNYKELTYEEKLEIRRNLFKEFGYNDNLKKIIRDDDDDDSYTLEGSYKKRRKYECMNCNKIFGSFQGLGGHRPCHKKNNSEGKFHNQKAKIDKKMRPKKNKGHECPICFRMFKSGQALGGHKRSHFVNGSEERFDDMAVIEHEGPTYIDMIDLNVPAPEED</sequence>
<comment type="caution">
    <text evidence="1">The sequence shown here is derived from an EMBL/GenBank/DDBJ whole genome shotgun (WGS) entry which is preliminary data.</text>
</comment>
<dbReference type="Proteomes" id="UP001055811">
    <property type="component" value="Linkage Group LG02"/>
</dbReference>
<proteinExistence type="predicted"/>
<evidence type="ECO:0000313" key="1">
    <source>
        <dbReference type="EMBL" id="KAI3779140.1"/>
    </source>
</evidence>
<reference evidence="2" key="1">
    <citation type="journal article" date="2022" name="Mol. Ecol. Resour.">
        <title>The genomes of chicory, endive, great burdock and yacon provide insights into Asteraceae palaeo-polyploidization history and plant inulin production.</title>
        <authorList>
            <person name="Fan W."/>
            <person name="Wang S."/>
            <person name="Wang H."/>
            <person name="Wang A."/>
            <person name="Jiang F."/>
            <person name="Liu H."/>
            <person name="Zhao H."/>
            <person name="Xu D."/>
            <person name="Zhang Y."/>
        </authorList>
    </citation>
    <scope>NUCLEOTIDE SEQUENCE [LARGE SCALE GENOMIC DNA]</scope>
    <source>
        <strain evidence="2">cv. Punajuju</strain>
    </source>
</reference>
<keyword evidence="2" id="KW-1185">Reference proteome</keyword>
<accession>A0ACB9G7U5</accession>
<evidence type="ECO:0000313" key="2">
    <source>
        <dbReference type="Proteomes" id="UP001055811"/>
    </source>
</evidence>
<dbReference type="EMBL" id="CM042010">
    <property type="protein sequence ID" value="KAI3779140.1"/>
    <property type="molecule type" value="Genomic_DNA"/>
</dbReference>
<organism evidence="1 2">
    <name type="scientific">Cichorium intybus</name>
    <name type="common">Chicory</name>
    <dbReference type="NCBI Taxonomy" id="13427"/>
    <lineage>
        <taxon>Eukaryota</taxon>
        <taxon>Viridiplantae</taxon>
        <taxon>Streptophyta</taxon>
        <taxon>Embryophyta</taxon>
        <taxon>Tracheophyta</taxon>
        <taxon>Spermatophyta</taxon>
        <taxon>Magnoliopsida</taxon>
        <taxon>eudicotyledons</taxon>
        <taxon>Gunneridae</taxon>
        <taxon>Pentapetalae</taxon>
        <taxon>asterids</taxon>
        <taxon>campanulids</taxon>
        <taxon>Asterales</taxon>
        <taxon>Asteraceae</taxon>
        <taxon>Cichorioideae</taxon>
        <taxon>Cichorieae</taxon>
        <taxon>Cichoriinae</taxon>
        <taxon>Cichorium</taxon>
    </lineage>
</organism>
<protein>
    <submittedName>
        <fullName evidence="1">Uncharacterized protein</fullName>
    </submittedName>
</protein>
<name>A0ACB9G7U5_CICIN</name>